<proteinExistence type="predicted"/>
<accession>S9PDQ3</accession>
<dbReference type="AlphaFoldDB" id="S9PDQ3"/>
<reference evidence="1" key="1">
    <citation type="submission" date="2013-05" db="EMBL/GenBank/DDBJ databases">
        <title>Genome assembly of Cystobacter fuscus DSM 2262.</title>
        <authorList>
            <person name="Sharma G."/>
            <person name="Khatri I."/>
            <person name="Kaur C."/>
            <person name="Mayilraj S."/>
            <person name="Subramanian S."/>
        </authorList>
    </citation>
    <scope>NUCLEOTIDE SEQUENCE [LARGE SCALE GENOMIC DNA]</scope>
    <source>
        <strain evidence="1">DSM 2262</strain>
    </source>
</reference>
<gene>
    <name evidence="1" type="ORF">D187_000944</name>
</gene>
<dbReference type="EMBL" id="ANAH02000010">
    <property type="protein sequence ID" value="EPX61161.1"/>
    <property type="molecule type" value="Genomic_DNA"/>
</dbReference>
<keyword evidence="2" id="KW-1185">Reference proteome</keyword>
<evidence type="ECO:0000313" key="2">
    <source>
        <dbReference type="Proteomes" id="UP000011682"/>
    </source>
</evidence>
<comment type="caution">
    <text evidence="1">The sequence shown here is derived from an EMBL/GenBank/DDBJ whole genome shotgun (WGS) entry which is preliminary data.</text>
</comment>
<name>S9PDQ3_CYSF2</name>
<organism evidence="1 2">
    <name type="scientific">Cystobacter fuscus (strain ATCC 25194 / DSM 2262 / NBRC 100088 / M29)</name>
    <dbReference type="NCBI Taxonomy" id="1242864"/>
    <lineage>
        <taxon>Bacteria</taxon>
        <taxon>Pseudomonadati</taxon>
        <taxon>Myxococcota</taxon>
        <taxon>Myxococcia</taxon>
        <taxon>Myxococcales</taxon>
        <taxon>Cystobacterineae</taxon>
        <taxon>Archangiaceae</taxon>
        <taxon>Cystobacter</taxon>
    </lineage>
</organism>
<protein>
    <submittedName>
        <fullName evidence="1">Uncharacterized protein</fullName>
    </submittedName>
</protein>
<sequence length="54" mass="6265">MPIHDSVNWVPIGVVYLTSNRLKPFWAGLDTEDYEQLETLLRNTFAEVLKYAPI</sequence>
<dbReference type="Proteomes" id="UP000011682">
    <property type="component" value="Unassembled WGS sequence"/>
</dbReference>
<evidence type="ECO:0000313" key="1">
    <source>
        <dbReference type="EMBL" id="EPX61161.1"/>
    </source>
</evidence>